<dbReference type="OrthoDB" id="9794842at2"/>
<dbReference type="PANTHER" id="PTHR30417">
    <property type="entry name" value="N-ACETYLMURAMOYL-L-ALANINE AMIDASE AMID"/>
    <property type="match status" value="1"/>
</dbReference>
<dbReference type="PROSITE" id="PS51257">
    <property type="entry name" value="PROKAR_LIPOPROTEIN"/>
    <property type="match status" value="1"/>
</dbReference>
<dbReference type="EC" id="3.5.1.28" evidence="2"/>
<dbReference type="InterPro" id="IPR002502">
    <property type="entry name" value="Amidase_domain"/>
</dbReference>
<keyword evidence="3" id="KW-0378">Hydrolase</keyword>
<comment type="catalytic activity">
    <reaction evidence="1">
        <text>Hydrolyzes the link between N-acetylmuramoyl residues and L-amino acid residues in certain cell-wall glycopeptides.</text>
        <dbReference type="EC" id="3.5.1.28"/>
    </reaction>
</comment>
<dbReference type="SMART" id="SM00644">
    <property type="entry name" value="Ami_2"/>
    <property type="match status" value="1"/>
</dbReference>
<dbReference type="GO" id="GO:0008745">
    <property type="term" value="F:N-acetylmuramoyl-L-alanine amidase activity"/>
    <property type="evidence" value="ECO:0007669"/>
    <property type="project" value="UniProtKB-EC"/>
</dbReference>
<dbReference type="InterPro" id="IPR051206">
    <property type="entry name" value="NAMLAA_amidase_2"/>
</dbReference>
<keyword evidence="7" id="KW-1185">Reference proteome</keyword>
<evidence type="ECO:0000256" key="4">
    <source>
        <dbReference type="ARBA" id="ARBA00023316"/>
    </source>
</evidence>
<evidence type="ECO:0000256" key="2">
    <source>
        <dbReference type="ARBA" id="ARBA00011901"/>
    </source>
</evidence>
<dbReference type="GO" id="GO:0009253">
    <property type="term" value="P:peptidoglycan catabolic process"/>
    <property type="evidence" value="ECO:0007669"/>
    <property type="project" value="InterPro"/>
</dbReference>
<dbReference type="RefSeq" id="WP_132260207.1">
    <property type="nucleotide sequence ID" value="NZ_SLZQ01000017.1"/>
</dbReference>
<dbReference type="GO" id="GO:0009254">
    <property type="term" value="P:peptidoglycan turnover"/>
    <property type="evidence" value="ECO:0007669"/>
    <property type="project" value="TreeGrafter"/>
</dbReference>
<dbReference type="EMBL" id="SLZQ01000017">
    <property type="protein sequence ID" value="TCS33250.1"/>
    <property type="molecule type" value="Genomic_DNA"/>
</dbReference>
<dbReference type="PANTHER" id="PTHR30417:SF1">
    <property type="entry name" value="N-ACETYLMURAMOYL-L-ALANINE AMIDASE AMID"/>
    <property type="match status" value="1"/>
</dbReference>
<dbReference type="Pfam" id="PF01510">
    <property type="entry name" value="Amidase_2"/>
    <property type="match status" value="1"/>
</dbReference>
<evidence type="ECO:0000313" key="7">
    <source>
        <dbReference type="Proteomes" id="UP000295382"/>
    </source>
</evidence>
<evidence type="ECO:0000256" key="1">
    <source>
        <dbReference type="ARBA" id="ARBA00001561"/>
    </source>
</evidence>
<dbReference type="GO" id="GO:0019867">
    <property type="term" value="C:outer membrane"/>
    <property type="evidence" value="ECO:0007669"/>
    <property type="project" value="TreeGrafter"/>
</dbReference>
<dbReference type="Gene3D" id="3.40.80.10">
    <property type="entry name" value="Peptidoglycan recognition protein-like"/>
    <property type="match status" value="1"/>
</dbReference>
<feature type="domain" description="N-acetylmuramoyl-L-alanine amidase" evidence="5">
    <location>
        <begin position="33"/>
        <end position="164"/>
    </location>
</feature>
<dbReference type="CDD" id="cd06583">
    <property type="entry name" value="PGRP"/>
    <property type="match status" value="1"/>
</dbReference>
<accession>A0A4R3HP95</accession>
<keyword evidence="4" id="KW-0961">Cell wall biogenesis/degradation</keyword>
<name>A0A4R3HP95_PAULE</name>
<evidence type="ECO:0000313" key="6">
    <source>
        <dbReference type="EMBL" id="TCS33250.1"/>
    </source>
</evidence>
<evidence type="ECO:0000259" key="5">
    <source>
        <dbReference type="SMART" id="SM00644"/>
    </source>
</evidence>
<dbReference type="AlphaFoldDB" id="A0A4R3HP95"/>
<protein>
    <recommendedName>
        <fullName evidence="2">N-acetylmuramoyl-L-alanine amidase</fullName>
        <ecNumber evidence="2">3.5.1.28</ecNumber>
    </recommendedName>
</protein>
<organism evidence="6 7">
    <name type="scientific">Paucimonas lemoignei</name>
    <name type="common">Pseudomonas lemoignei</name>
    <dbReference type="NCBI Taxonomy" id="29443"/>
    <lineage>
        <taxon>Bacteria</taxon>
        <taxon>Pseudomonadati</taxon>
        <taxon>Pseudomonadota</taxon>
        <taxon>Betaproteobacteria</taxon>
        <taxon>Burkholderiales</taxon>
        <taxon>Burkholderiaceae</taxon>
        <taxon>Paucimonas</taxon>
    </lineage>
</organism>
<dbReference type="SUPFAM" id="SSF55846">
    <property type="entry name" value="N-acetylmuramoyl-L-alanine amidase-like"/>
    <property type="match status" value="1"/>
</dbReference>
<dbReference type="InterPro" id="IPR036505">
    <property type="entry name" value="Amidase/PGRP_sf"/>
</dbReference>
<sequence>MTLSRLLLLGTLTATVIGCAPFKPDTSIPVSLVKSPNFDQRRPNLVILHHTTNDTAERALQTLTTPVRAVSSHFLIARDGRIIQLVEENARAWHAGKSWWGGQTDINSASIGIELDNNGNEPFAEPQISSLLALLDDLRTRHKIPAANFIGHADVAPTRKNDPSIFFPWQRLAQYGFGLWCDRPFPPAPTDFDLQLALQALGYDPSTPEASRSAFRLHYVRSESPLTDEEEKSLAYCLLQQKAIPTQPVLPLDSIPAAVR</sequence>
<proteinExistence type="predicted"/>
<dbReference type="GO" id="GO:0071555">
    <property type="term" value="P:cell wall organization"/>
    <property type="evidence" value="ECO:0007669"/>
    <property type="project" value="UniProtKB-KW"/>
</dbReference>
<evidence type="ECO:0000256" key="3">
    <source>
        <dbReference type="ARBA" id="ARBA00022801"/>
    </source>
</evidence>
<dbReference type="Proteomes" id="UP000295382">
    <property type="component" value="Unassembled WGS sequence"/>
</dbReference>
<comment type="caution">
    <text evidence="6">The sequence shown here is derived from an EMBL/GenBank/DDBJ whole genome shotgun (WGS) entry which is preliminary data.</text>
</comment>
<reference evidence="6 7" key="1">
    <citation type="submission" date="2019-03" db="EMBL/GenBank/DDBJ databases">
        <title>Genomic Encyclopedia of Type Strains, Phase IV (KMG-IV): sequencing the most valuable type-strain genomes for metagenomic binning, comparative biology and taxonomic classification.</title>
        <authorList>
            <person name="Goeker M."/>
        </authorList>
    </citation>
    <scope>NUCLEOTIDE SEQUENCE [LARGE SCALE GENOMIC DNA]</scope>
    <source>
        <strain evidence="6 7">DSM 7445</strain>
    </source>
</reference>
<gene>
    <name evidence="6" type="ORF">EDC30_1171</name>
</gene>